<sequence>MRSDCLFLIVLPCPRLLCDPLCNLSCYLRDLLLLAGDVETNPGPDLKQISQQLTQIAGDIKEIKEERLTAIESKLEKLAALDEKILDCTTKVSALEKVVSGLELKLDELENRSRRSNLIVYGIPEDEKEDEESLEQVINNTVAKGVLKIEPVSIERIHRLGKRSANKTRPIIFKLLDDRDKTKILKNCHKLKDTDISISEDFFPACA</sequence>
<evidence type="ECO:0000256" key="2">
    <source>
        <dbReference type="SAM" id="SignalP"/>
    </source>
</evidence>
<feature type="coiled-coil region" evidence="1">
    <location>
        <begin position="46"/>
        <end position="112"/>
    </location>
</feature>
<organism evidence="3">
    <name type="scientific">Rhipicephalus microplus</name>
    <name type="common">Cattle tick</name>
    <name type="synonym">Boophilus microplus</name>
    <dbReference type="NCBI Taxonomy" id="6941"/>
    <lineage>
        <taxon>Eukaryota</taxon>
        <taxon>Metazoa</taxon>
        <taxon>Ecdysozoa</taxon>
        <taxon>Arthropoda</taxon>
        <taxon>Chelicerata</taxon>
        <taxon>Arachnida</taxon>
        <taxon>Acari</taxon>
        <taxon>Parasitiformes</taxon>
        <taxon>Ixodida</taxon>
        <taxon>Ixodoidea</taxon>
        <taxon>Ixodidae</taxon>
        <taxon>Rhipicephalinae</taxon>
        <taxon>Rhipicephalus</taxon>
        <taxon>Boophilus</taxon>
    </lineage>
</organism>
<name>A0A6G5A9P1_RHIMP</name>
<accession>A0A6G5A9P1</accession>
<dbReference type="EMBL" id="GIKN01005246">
    <property type="protein sequence ID" value="NIE47519.1"/>
    <property type="molecule type" value="Transcribed_RNA"/>
</dbReference>
<reference evidence="3" key="1">
    <citation type="submission" date="2020-03" db="EMBL/GenBank/DDBJ databases">
        <title>A transcriptome and proteome of the tick Rhipicephalus microplus shaped by the genetic composition of its hosts and developmental stage.</title>
        <authorList>
            <person name="Garcia G.R."/>
            <person name="Ribeiro J.M.C."/>
            <person name="Maruyama S.R."/>
            <person name="Gardinasse L.G."/>
            <person name="Nelson K."/>
            <person name="Ferreira B.R."/>
            <person name="Andrade T.G."/>
            <person name="Santos I.K.F.M."/>
        </authorList>
    </citation>
    <scope>NUCLEOTIDE SEQUENCE</scope>
    <source>
        <strain evidence="3">NSGR</strain>
        <tissue evidence="3">Salivary glands</tissue>
    </source>
</reference>
<feature type="signal peptide" evidence="2">
    <location>
        <begin position="1"/>
        <end position="18"/>
    </location>
</feature>
<feature type="chain" id="PRO_5026160944" evidence="2">
    <location>
        <begin position="19"/>
        <end position="207"/>
    </location>
</feature>
<evidence type="ECO:0000313" key="3">
    <source>
        <dbReference type="EMBL" id="NIE47519.1"/>
    </source>
</evidence>
<dbReference type="OrthoDB" id="7418725at2759"/>
<keyword evidence="1" id="KW-0175">Coiled coil</keyword>
<evidence type="ECO:0000256" key="1">
    <source>
        <dbReference type="SAM" id="Coils"/>
    </source>
</evidence>
<keyword evidence="2" id="KW-0732">Signal</keyword>
<protein>
    <submittedName>
        <fullName evidence="3">Uncharacterized protein</fullName>
    </submittedName>
</protein>
<proteinExistence type="predicted"/>
<dbReference type="PANTHER" id="PTHR11505">
    <property type="entry name" value="L1 TRANSPOSABLE ELEMENT-RELATED"/>
    <property type="match status" value="1"/>
</dbReference>
<dbReference type="AlphaFoldDB" id="A0A6G5A9P1"/>
<dbReference type="InterPro" id="IPR004244">
    <property type="entry name" value="Transposase_22"/>
</dbReference>
<dbReference type="Gene3D" id="3.30.70.1820">
    <property type="entry name" value="L1 transposable element, RRM domain"/>
    <property type="match status" value="1"/>
</dbReference>
<dbReference type="VEuPathDB" id="VectorBase:LOC119166690"/>